<dbReference type="GO" id="GO:0003677">
    <property type="term" value="F:DNA binding"/>
    <property type="evidence" value="ECO:0007669"/>
    <property type="project" value="InterPro"/>
</dbReference>
<dbReference type="Gene3D" id="3.30.70.370">
    <property type="match status" value="1"/>
</dbReference>
<proteinExistence type="predicted"/>
<dbReference type="Pfam" id="PF00476">
    <property type="entry name" value="DNA_pol_A"/>
    <property type="match status" value="1"/>
</dbReference>
<dbReference type="InterPro" id="IPR043502">
    <property type="entry name" value="DNA/RNA_pol_sf"/>
</dbReference>
<dbReference type="Gene3D" id="1.10.150.20">
    <property type="entry name" value="5' to 3' exonuclease, C-terminal subdomain"/>
    <property type="match status" value="1"/>
</dbReference>
<gene>
    <name evidence="2" type="ORF">LCGC14_2671780</name>
</gene>
<sequence length="419" mass="47114">VAIAITRGLAQAHPVDDAGVVEFVRDHRVLRAEQGLEQAAIGVETRRIEDGVPGAEEPGQFFLQRLVDGLGAADEADRRHTVPPVLQSLLRRGLDQRMLGQAKIVVGAHVQDGLARAHADMGALGRGDDTLFLVQAVIANGLELPPQMLFEFAVHAYTASEMTGISMDWIKQEDKIIGKLTDRDLILELRNKHLPDLLDLDYNFLPQSMSIRQMGKKGNHGLNYMEGYWRFALENEIPEAEAKIYVNGYTDTYINLPLYWEAVERKLGKYNRTLENCFGHKRRFLGEWGSKLLKQAVAFNPQSTSVWVVNYAMRDIYNDDTDPFKDLCIHAQVHDELLLSYPIGKWREAAEVILGCENYMSPLLSYEGREFRIGTDLSIGINWGERSKENPSGMGKLPILTNAEHLAGLLEESYAKIIK</sequence>
<dbReference type="GO" id="GO:0006260">
    <property type="term" value="P:DNA replication"/>
    <property type="evidence" value="ECO:0007669"/>
    <property type="project" value="InterPro"/>
</dbReference>
<feature type="non-terminal residue" evidence="2">
    <location>
        <position position="1"/>
    </location>
</feature>
<comment type="caution">
    <text evidence="2">The sequence shown here is derived from an EMBL/GenBank/DDBJ whole genome shotgun (WGS) entry which is preliminary data.</text>
</comment>
<accession>A0A0F9ABC1</accession>
<dbReference type="GO" id="GO:0003887">
    <property type="term" value="F:DNA-directed DNA polymerase activity"/>
    <property type="evidence" value="ECO:0007669"/>
    <property type="project" value="InterPro"/>
</dbReference>
<organism evidence="2">
    <name type="scientific">marine sediment metagenome</name>
    <dbReference type="NCBI Taxonomy" id="412755"/>
    <lineage>
        <taxon>unclassified sequences</taxon>
        <taxon>metagenomes</taxon>
        <taxon>ecological metagenomes</taxon>
    </lineage>
</organism>
<dbReference type="SUPFAM" id="SSF56672">
    <property type="entry name" value="DNA/RNA polymerases"/>
    <property type="match status" value="1"/>
</dbReference>
<protein>
    <recommendedName>
        <fullName evidence="1">DNA-directed DNA polymerase family A palm domain-containing protein</fullName>
    </recommendedName>
</protein>
<reference evidence="2" key="1">
    <citation type="journal article" date="2015" name="Nature">
        <title>Complex archaea that bridge the gap between prokaryotes and eukaryotes.</title>
        <authorList>
            <person name="Spang A."/>
            <person name="Saw J.H."/>
            <person name="Jorgensen S.L."/>
            <person name="Zaremba-Niedzwiedzka K."/>
            <person name="Martijn J."/>
            <person name="Lind A.E."/>
            <person name="van Eijk R."/>
            <person name="Schleper C."/>
            <person name="Guy L."/>
            <person name="Ettema T.J."/>
        </authorList>
    </citation>
    <scope>NUCLEOTIDE SEQUENCE</scope>
</reference>
<dbReference type="EMBL" id="LAZR01046868">
    <property type="protein sequence ID" value="KKK95540.1"/>
    <property type="molecule type" value="Genomic_DNA"/>
</dbReference>
<feature type="domain" description="DNA-directed DNA polymerase family A palm" evidence="1">
    <location>
        <begin position="211"/>
        <end position="384"/>
    </location>
</feature>
<dbReference type="AlphaFoldDB" id="A0A0F9ABC1"/>
<evidence type="ECO:0000313" key="2">
    <source>
        <dbReference type="EMBL" id="KKK95540.1"/>
    </source>
</evidence>
<name>A0A0F9ABC1_9ZZZZ</name>
<evidence type="ECO:0000259" key="1">
    <source>
        <dbReference type="Pfam" id="PF00476"/>
    </source>
</evidence>
<dbReference type="InterPro" id="IPR001098">
    <property type="entry name" value="DNA-dir_DNA_pol_A_palm_dom"/>
</dbReference>